<name>A0A9P9WQA2_9PEZI</name>
<dbReference type="PANTHER" id="PTHR42718">
    <property type="entry name" value="MAJOR FACILITATOR SUPERFAMILY MULTIDRUG TRANSPORTER MFSC"/>
    <property type="match status" value="1"/>
</dbReference>
<feature type="domain" description="Major facilitator superfamily (MFS) profile" evidence="8">
    <location>
        <begin position="1"/>
        <end position="398"/>
    </location>
</feature>
<evidence type="ECO:0000256" key="2">
    <source>
        <dbReference type="ARBA" id="ARBA00022448"/>
    </source>
</evidence>
<keyword evidence="4 7" id="KW-1133">Transmembrane helix</keyword>
<dbReference type="Gene3D" id="1.20.1720.10">
    <property type="entry name" value="Multidrug resistance protein D"/>
    <property type="match status" value="1"/>
</dbReference>
<keyword evidence="2" id="KW-0813">Transport</keyword>
<dbReference type="Gene3D" id="1.20.1250.20">
    <property type="entry name" value="MFS general substrate transporter like domains"/>
    <property type="match status" value="1"/>
</dbReference>
<evidence type="ECO:0000256" key="7">
    <source>
        <dbReference type="SAM" id="Phobius"/>
    </source>
</evidence>
<keyword evidence="3 7" id="KW-0812">Transmembrane</keyword>
<reference evidence="9" key="1">
    <citation type="submission" date="2021-03" db="EMBL/GenBank/DDBJ databases">
        <title>Revisited historic fungal species revealed as producer of novel bioactive compounds through whole genome sequencing and comparative genomics.</title>
        <authorList>
            <person name="Vignolle G.A."/>
            <person name="Hochenegger N."/>
            <person name="Mach R.L."/>
            <person name="Mach-Aigner A.R."/>
            <person name="Javad Rahimi M."/>
            <person name="Salim K.A."/>
            <person name="Chan C.M."/>
            <person name="Lim L.B.L."/>
            <person name="Cai F."/>
            <person name="Druzhinina I.S."/>
            <person name="U'Ren J.M."/>
            <person name="Derntl C."/>
        </authorList>
    </citation>
    <scope>NUCLEOTIDE SEQUENCE</scope>
    <source>
        <strain evidence="9">TUCIM 5799</strain>
    </source>
</reference>
<sequence length="425" mass="45472">MIANPFLRDEIAFDLFRGLQGIGAAANVPTAIGLLGSLFPPGKAKNYAFSTYAAGAPLGSIFGNLLGGIIASYASWKWVFGVNAALAIAVTAAGVFLIPPPLQKETTEKEFKSLVGSVDWFGGIVITSAILALLFGLTEGNVVGWSTVWIYLLIVISLLLIGIFVAWQWYQETHTSRPPLMKVSLFKNKLFSVAMVIMAIFFATFNDFLIYATYFYQDFQDIGPLQTTLRFLPTGITGIIVAFIVSRLISKVPTYMMLMLGNFAVALACLLFAIPIPADTSYFAYGLIAMILSVVGADITWPCLTLFVSESVPREDQAIGGALINACGQVGRAIGLAITTAVQTAVMAQARGTPVEKSGKVEPWDTPSLLGMRAAQWLNFTLALLGVGIVGLAFRGTGIVGKVVQEPGRTGGEEGVMNEERVGKE</sequence>
<evidence type="ECO:0000256" key="1">
    <source>
        <dbReference type="ARBA" id="ARBA00004141"/>
    </source>
</evidence>
<evidence type="ECO:0000313" key="9">
    <source>
        <dbReference type="EMBL" id="KAI1874488.1"/>
    </source>
</evidence>
<gene>
    <name evidence="9" type="ORF">JX265_004696</name>
</gene>
<feature type="transmembrane region" description="Helical" evidence="7">
    <location>
        <begin position="149"/>
        <end position="170"/>
    </location>
</feature>
<dbReference type="GO" id="GO:0016020">
    <property type="term" value="C:membrane"/>
    <property type="evidence" value="ECO:0007669"/>
    <property type="project" value="UniProtKB-SubCell"/>
</dbReference>
<feature type="transmembrane region" description="Helical" evidence="7">
    <location>
        <begin position="256"/>
        <end position="276"/>
    </location>
</feature>
<dbReference type="Proteomes" id="UP000829685">
    <property type="component" value="Unassembled WGS sequence"/>
</dbReference>
<proteinExistence type="predicted"/>
<evidence type="ECO:0000313" key="10">
    <source>
        <dbReference type="Proteomes" id="UP000829685"/>
    </source>
</evidence>
<evidence type="ECO:0000256" key="4">
    <source>
        <dbReference type="ARBA" id="ARBA00022989"/>
    </source>
</evidence>
<accession>A0A9P9WQA2</accession>
<feature type="transmembrane region" description="Helical" evidence="7">
    <location>
        <begin position="190"/>
        <end position="211"/>
    </location>
</feature>
<feature type="transmembrane region" description="Helical" evidence="7">
    <location>
        <begin position="78"/>
        <end position="98"/>
    </location>
</feature>
<dbReference type="InterPro" id="IPR036259">
    <property type="entry name" value="MFS_trans_sf"/>
</dbReference>
<protein>
    <recommendedName>
        <fullName evidence="8">Major facilitator superfamily (MFS) profile domain-containing protein</fullName>
    </recommendedName>
</protein>
<dbReference type="InterPro" id="IPR011701">
    <property type="entry name" value="MFS"/>
</dbReference>
<dbReference type="InterPro" id="IPR020846">
    <property type="entry name" value="MFS_dom"/>
</dbReference>
<dbReference type="EMBL" id="JAFIMR010000009">
    <property type="protein sequence ID" value="KAI1874488.1"/>
    <property type="molecule type" value="Genomic_DNA"/>
</dbReference>
<feature type="transmembrane region" description="Helical" evidence="7">
    <location>
        <begin position="282"/>
        <end position="308"/>
    </location>
</feature>
<keyword evidence="10" id="KW-1185">Reference proteome</keyword>
<evidence type="ECO:0000256" key="5">
    <source>
        <dbReference type="ARBA" id="ARBA00023136"/>
    </source>
</evidence>
<feature type="transmembrane region" description="Helical" evidence="7">
    <location>
        <begin position="20"/>
        <end position="39"/>
    </location>
</feature>
<dbReference type="PANTHER" id="PTHR42718:SF9">
    <property type="entry name" value="MAJOR FACILITATOR SUPERFAMILY MULTIDRUG TRANSPORTER MFSC"/>
    <property type="match status" value="1"/>
</dbReference>
<dbReference type="SUPFAM" id="SSF103473">
    <property type="entry name" value="MFS general substrate transporter"/>
    <property type="match status" value="2"/>
</dbReference>
<dbReference type="GO" id="GO:0022857">
    <property type="term" value="F:transmembrane transporter activity"/>
    <property type="evidence" value="ECO:0007669"/>
    <property type="project" value="InterPro"/>
</dbReference>
<keyword evidence="5 7" id="KW-0472">Membrane</keyword>
<feature type="region of interest" description="Disordered" evidence="6">
    <location>
        <begin position="405"/>
        <end position="425"/>
    </location>
</feature>
<feature type="transmembrane region" description="Helical" evidence="7">
    <location>
        <begin position="51"/>
        <end position="72"/>
    </location>
</feature>
<feature type="transmembrane region" description="Helical" evidence="7">
    <location>
        <begin position="377"/>
        <end position="394"/>
    </location>
</feature>
<evidence type="ECO:0000256" key="3">
    <source>
        <dbReference type="ARBA" id="ARBA00022692"/>
    </source>
</evidence>
<feature type="transmembrane region" description="Helical" evidence="7">
    <location>
        <begin position="118"/>
        <end position="137"/>
    </location>
</feature>
<dbReference type="PROSITE" id="PS50850">
    <property type="entry name" value="MFS"/>
    <property type="match status" value="1"/>
</dbReference>
<evidence type="ECO:0000256" key="6">
    <source>
        <dbReference type="SAM" id="MobiDB-lite"/>
    </source>
</evidence>
<evidence type="ECO:0000259" key="8">
    <source>
        <dbReference type="PROSITE" id="PS50850"/>
    </source>
</evidence>
<comment type="subcellular location">
    <subcellularLocation>
        <location evidence="1">Membrane</location>
        <topology evidence="1">Multi-pass membrane protein</topology>
    </subcellularLocation>
</comment>
<feature type="transmembrane region" description="Helical" evidence="7">
    <location>
        <begin position="231"/>
        <end position="249"/>
    </location>
</feature>
<dbReference type="Pfam" id="PF07690">
    <property type="entry name" value="MFS_1"/>
    <property type="match status" value="2"/>
</dbReference>
<dbReference type="AlphaFoldDB" id="A0A9P9WQA2"/>
<comment type="caution">
    <text evidence="9">The sequence shown here is derived from an EMBL/GenBank/DDBJ whole genome shotgun (WGS) entry which is preliminary data.</text>
</comment>
<organism evidence="9 10">
    <name type="scientific">Neoarthrinium moseri</name>
    <dbReference type="NCBI Taxonomy" id="1658444"/>
    <lineage>
        <taxon>Eukaryota</taxon>
        <taxon>Fungi</taxon>
        <taxon>Dikarya</taxon>
        <taxon>Ascomycota</taxon>
        <taxon>Pezizomycotina</taxon>
        <taxon>Sordariomycetes</taxon>
        <taxon>Xylariomycetidae</taxon>
        <taxon>Amphisphaeriales</taxon>
        <taxon>Apiosporaceae</taxon>
        <taxon>Neoarthrinium</taxon>
    </lineage>
</organism>